<feature type="region of interest" description="Disordered" evidence="4">
    <location>
        <begin position="382"/>
        <end position="415"/>
    </location>
</feature>
<dbReference type="GO" id="GO:0016020">
    <property type="term" value="C:membrane"/>
    <property type="evidence" value="ECO:0007669"/>
    <property type="project" value="TreeGrafter"/>
</dbReference>
<evidence type="ECO:0000256" key="3">
    <source>
        <dbReference type="ARBA" id="ARBA00023002"/>
    </source>
</evidence>
<dbReference type="InterPro" id="IPR027443">
    <property type="entry name" value="IPNS-like_sf"/>
</dbReference>
<dbReference type="PANTHER" id="PTHR46332">
    <property type="entry name" value="ASPARTATE BETA-HYDROXYLASE DOMAIN-CONTAINING PROTEIN 2"/>
    <property type="match status" value="1"/>
</dbReference>
<feature type="domain" description="Aspartyl/asparaginy/proline hydroxylase" evidence="5">
    <location>
        <begin position="361"/>
        <end position="558"/>
    </location>
</feature>
<dbReference type="InterPro" id="IPR051821">
    <property type="entry name" value="Asp/Asn_beta-hydroxylase"/>
</dbReference>
<dbReference type="GO" id="GO:0051213">
    <property type="term" value="F:dioxygenase activity"/>
    <property type="evidence" value="ECO:0007669"/>
    <property type="project" value="UniProtKB-KW"/>
</dbReference>
<keyword evidence="3" id="KW-0560">Oxidoreductase</keyword>
<dbReference type="AlphaFoldDB" id="A0A7S2EI71"/>
<dbReference type="PANTHER" id="PTHR46332:SF5">
    <property type="entry name" value="ASPARTATE BETA-HYDROXYLASE DOMAIN CONTAINING 2"/>
    <property type="match status" value="1"/>
</dbReference>
<sequence>MIQMQKCHCIHPKGNWTRCNLTVPTTKTTNHPKGHASTKQPRANVTIVDLTSIQQRRIQQVLQNDETSTSLLTWNTPGRVCHLLRSILICDHDDGNTNATSSQQQYQHHASSPWSHAYNTNHETTGAITEEEGRVDNVIAILVYLGITNNDDDDDNDDEDSKCLKLEREEYNELVKFRTGDACPSYYLYSCSHVDLEVPSSQDATNDDDGAAACDALFHDLASYYPHDPSLNARNSHDHDDGMAKTKKGALLIYRQIPPRDRLSPYPPQPSSSELDKIPQDESSNHDIIDNGTRNVASDGCLWETYTDDTIIEGDANPKDNDHDINNAEEEIIVQHRKVAPPYISIEEEYPNLMNHFLNPENLQAIREEALRIPQWTAWPERQHYHSTSSDDEDDDDEKDSKQQQEESAPPAPASWTVFPLCHTFPATDLTSRKFISSTCSFVPKTTQLLHTLGPTLRTALFSRLDPQTVLSAHTGWADLANYVLRVHIPLVVPKDGSGESENDDADTTKRGLCGTWVDGCVETHEEGHLICFDDSKTHRAFNYSKEERIVLIVDLERNIDGKEGVRSCLPIGTATGGHTEELDAFIDQLT</sequence>
<name>A0A7S2EI71_9STRA</name>
<dbReference type="Pfam" id="PF05118">
    <property type="entry name" value="Asp_Arg_Hydrox"/>
    <property type="match status" value="1"/>
</dbReference>
<comment type="similarity">
    <text evidence="1">Belongs to the aspartyl/asparaginyl beta-hydroxylase family.</text>
</comment>
<feature type="region of interest" description="Disordered" evidence="4">
    <location>
        <begin position="98"/>
        <end position="119"/>
    </location>
</feature>
<evidence type="ECO:0000256" key="4">
    <source>
        <dbReference type="SAM" id="MobiDB-lite"/>
    </source>
</evidence>
<protein>
    <recommendedName>
        <fullName evidence="5">Aspartyl/asparaginy/proline hydroxylase domain-containing protein</fullName>
    </recommendedName>
</protein>
<evidence type="ECO:0000259" key="5">
    <source>
        <dbReference type="Pfam" id="PF05118"/>
    </source>
</evidence>
<organism evidence="6">
    <name type="scientific">Ditylum brightwellii</name>
    <dbReference type="NCBI Taxonomy" id="49249"/>
    <lineage>
        <taxon>Eukaryota</taxon>
        <taxon>Sar</taxon>
        <taxon>Stramenopiles</taxon>
        <taxon>Ochrophyta</taxon>
        <taxon>Bacillariophyta</taxon>
        <taxon>Mediophyceae</taxon>
        <taxon>Lithodesmiophycidae</taxon>
        <taxon>Lithodesmiales</taxon>
        <taxon>Lithodesmiaceae</taxon>
        <taxon>Ditylum</taxon>
    </lineage>
</organism>
<evidence type="ECO:0000313" key="6">
    <source>
        <dbReference type="EMBL" id="CAD9336559.1"/>
    </source>
</evidence>
<evidence type="ECO:0000256" key="2">
    <source>
        <dbReference type="ARBA" id="ARBA00022964"/>
    </source>
</evidence>
<keyword evidence="2" id="KW-0223">Dioxygenase</keyword>
<accession>A0A7S2EI71</accession>
<proteinExistence type="inferred from homology"/>
<dbReference type="Gene3D" id="2.60.120.330">
    <property type="entry name" value="B-lactam Antibiotic, Isopenicillin N Synthase, Chain"/>
    <property type="match status" value="1"/>
</dbReference>
<feature type="compositionally biased region" description="Low complexity" evidence="4">
    <location>
        <begin position="101"/>
        <end position="112"/>
    </location>
</feature>
<feature type="compositionally biased region" description="Basic and acidic residues" evidence="4">
    <location>
        <begin position="274"/>
        <end position="289"/>
    </location>
</feature>
<dbReference type="EMBL" id="HBGN01022469">
    <property type="protein sequence ID" value="CAD9336559.1"/>
    <property type="molecule type" value="Transcribed_RNA"/>
</dbReference>
<reference evidence="6" key="1">
    <citation type="submission" date="2021-01" db="EMBL/GenBank/DDBJ databases">
        <authorList>
            <person name="Corre E."/>
            <person name="Pelletier E."/>
            <person name="Niang G."/>
            <person name="Scheremetjew M."/>
            <person name="Finn R."/>
            <person name="Kale V."/>
            <person name="Holt S."/>
            <person name="Cochrane G."/>
            <person name="Meng A."/>
            <person name="Brown T."/>
            <person name="Cohen L."/>
        </authorList>
    </citation>
    <scope>NUCLEOTIDE SEQUENCE</scope>
    <source>
        <strain evidence="6">Pop2</strain>
    </source>
</reference>
<dbReference type="InterPro" id="IPR007803">
    <property type="entry name" value="Asp/Arg/Pro-Hydrxlase"/>
</dbReference>
<evidence type="ECO:0000256" key="1">
    <source>
        <dbReference type="ARBA" id="ARBA00007730"/>
    </source>
</evidence>
<gene>
    <name evidence="6" type="ORF">DBRI1063_LOCUS14336</name>
</gene>
<dbReference type="SUPFAM" id="SSF51197">
    <property type="entry name" value="Clavaminate synthase-like"/>
    <property type="match status" value="1"/>
</dbReference>
<feature type="region of interest" description="Disordered" evidence="4">
    <location>
        <begin position="258"/>
        <end position="292"/>
    </location>
</feature>